<dbReference type="AlphaFoldDB" id="A0A6G0KCB2"/>
<protein>
    <recommendedName>
        <fullName evidence="4">Secreted protein</fullName>
    </recommendedName>
</protein>
<evidence type="ECO:0000256" key="1">
    <source>
        <dbReference type="SAM" id="SignalP"/>
    </source>
</evidence>
<sequence>MYRVVALSWFQLTRLIVDHAVTSLVIVLYQSASDCETGRVTHDVEWAILVGHCQDRRLSQALLDCIKGLLTISSPNPCSVLL</sequence>
<evidence type="ECO:0000313" key="2">
    <source>
        <dbReference type="EMBL" id="KAE9083074.1"/>
    </source>
</evidence>
<comment type="caution">
    <text evidence="2">The sequence shown here is derived from an EMBL/GenBank/DDBJ whole genome shotgun (WGS) entry which is preliminary data.</text>
</comment>
<evidence type="ECO:0000313" key="3">
    <source>
        <dbReference type="Proteomes" id="UP000488956"/>
    </source>
</evidence>
<reference evidence="2 3" key="1">
    <citation type="submission" date="2018-09" db="EMBL/GenBank/DDBJ databases">
        <title>Genomic investigation of the strawberry pathogen Phytophthora fragariae indicates pathogenicity is determined by transcriptional variation in three key races.</title>
        <authorList>
            <person name="Adams T.M."/>
            <person name="Armitage A.D."/>
            <person name="Sobczyk M.K."/>
            <person name="Bates H.J."/>
            <person name="Dunwell J.M."/>
            <person name="Nellist C.F."/>
            <person name="Harrison R.J."/>
        </authorList>
    </citation>
    <scope>NUCLEOTIDE SEQUENCE [LARGE SCALE GENOMIC DNA]</scope>
    <source>
        <strain evidence="2 3">ONT-3</strain>
    </source>
</reference>
<keyword evidence="1" id="KW-0732">Signal</keyword>
<name>A0A6G0KCB2_9STRA</name>
<feature type="signal peptide" evidence="1">
    <location>
        <begin position="1"/>
        <end position="22"/>
    </location>
</feature>
<evidence type="ECO:0008006" key="4">
    <source>
        <dbReference type="Google" id="ProtNLM"/>
    </source>
</evidence>
<dbReference type="EMBL" id="QXFX01001913">
    <property type="protein sequence ID" value="KAE9083074.1"/>
    <property type="molecule type" value="Genomic_DNA"/>
</dbReference>
<organism evidence="2 3">
    <name type="scientific">Phytophthora fragariae</name>
    <dbReference type="NCBI Taxonomy" id="53985"/>
    <lineage>
        <taxon>Eukaryota</taxon>
        <taxon>Sar</taxon>
        <taxon>Stramenopiles</taxon>
        <taxon>Oomycota</taxon>
        <taxon>Peronosporomycetes</taxon>
        <taxon>Peronosporales</taxon>
        <taxon>Peronosporaceae</taxon>
        <taxon>Phytophthora</taxon>
    </lineage>
</organism>
<gene>
    <name evidence="2" type="ORF">PF010_g21346</name>
</gene>
<proteinExistence type="predicted"/>
<feature type="chain" id="PRO_5026318784" description="Secreted protein" evidence="1">
    <location>
        <begin position="23"/>
        <end position="82"/>
    </location>
</feature>
<dbReference type="Proteomes" id="UP000488956">
    <property type="component" value="Unassembled WGS sequence"/>
</dbReference>
<accession>A0A6G0KCB2</accession>